<proteinExistence type="predicted"/>
<comment type="caution">
    <text evidence="1">The sequence shown here is derived from an EMBL/GenBank/DDBJ whole genome shotgun (WGS) entry which is preliminary data.</text>
</comment>
<evidence type="ECO:0000313" key="2">
    <source>
        <dbReference type="Proteomes" id="UP000615455"/>
    </source>
</evidence>
<gene>
    <name evidence="1" type="ORF">GCM10008018_54670</name>
</gene>
<keyword evidence="2" id="KW-1185">Reference proteome</keyword>
<dbReference type="Proteomes" id="UP000615455">
    <property type="component" value="Unassembled WGS sequence"/>
</dbReference>
<reference evidence="2" key="1">
    <citation type="journal article" date="2019" name="Int. J. Syst. Evol. Microbiol.">
        <title>The Global Catalogue of Microorganisms (GCM) 10K type strain sequencing project: providing services to taxonomists for standard genome sequencing and annotation.</title>
        <authorList>
            <consortium name="The Broad Institute Genomics Platform"/>
            <consortium name="The Broad Institute Genome Sequencing Center for Infectious Disease"/>
            <person name="Wu L."/>
            <person name="Ma J."/>
        </authorList>
    </citation>
    <scope>NUCLEOTIDE SEQUENCE [LARGE SCALE GENOMIC DNA]</scope>
    <source>
        <strain evidence="2">CGMCC 1.15043</strain>
    </source>
</reference>
<evidence type="ECO:0000313" key="1">
    <source>
        <dbReference type="EMBL" id="GGA01466.1"/>
    </source>
</evidence>
<evidence type="ECO:0008006" key="3">
    <source>
        <dbReference type="Google" id="ProtNLM"/>
    </source>
</evidence>
<sequence length="86" mass="9685">MQSSLLIIMATTLIPKRPRSKQPLYLEEPLQLGEQSLRMEMYRQGERVLIHSDAGGVGQLAIQIAKWRGTYVIGTARSGNIEFVRS</sequence>
<dbReference type="Gene3D" id="3.40.50.720">
    <property type="entry name" value="NAD(P)-binding Rossmann-like Domain"/>
    <property type="match status" value="1"/>
</dbReference>
<accession>A0ABQ1F6Y0</accession>
<dbReference type="SUPFAM" id="SSF51735">
    <property type="entry name" value="NAD(P)-binding Rossmann-fold domains"/>
    <property type="match status" value="1"/>
</dbReference>
<dbReference type="InterPro" id="IPR036291">
    <property type="entry name" value="NAD(P)-bd_dom_sf"/>
</dbReference>
<dbReference type="EMBL" id="BMHE01000040">
    <property type="protein sequence ID" value="GGA01466.1"/>
    <property type="molecule type" value="Genomic_DNA"/>
</dbReference>
<dbReference type="RefSeq" id="WP_189017710.1">
    <property type="nucleotide sequence ID" value="NZ_BMHE01000040.1"/>
</dbReference>
<name>A0ABQ1F6Y0_9BACL</name>
<protein>
    <recommendedName>
        <fullName evidence="3">Zinc-binding dehydrogenase</fullName>
    </recommendedName>
</protein>
<organism evidence="1 2">
    <name type="scientific">Paenibacillus marchantiophytorum</name>
    <dbReference type="NCBI Taxonomy" id="1619310"/>
    <lineage>
        <taxon>Bacteria</taxon>
        <taxon>Bacillati</taxon>
        <taxon>Bacillota</taxon>
        <taxon>Bacilli</taxon>
        <taxon>Bacillales</taxon>
        <taxon>Paenibacillaceae</taxon>
        <taxon>Paenibacillus</taxon>
    </lineage>
</organism>